<name>A0ABQ0DNQ4_9EUKA</name>
<accession>A0ABQ0DNQ4</accession>
<evidence type="ECO:0000313" key="6">
    <source>
        <dbReference type="Proteomes" id="UP001628156"/>
    </source>
</evidence>
<dbReference type="PANTHER" id="PTHR12709">
    <property type="entry name" value="DNA-DIRECTED RNA POLYMERASE II, III"/>
    <property type="match status" value="1"/>
</dbReference>
<dbReference type="EMBL" id="BAAFRS010000203">
    <property type="protein sequence ID" value="GAB1224489.1"/>
    <property type="molecule type" value="Genomic_DNA"/>
</dbReference>
<dbReference type="SUPFAM" id="SSF88798">
    <property type="entry name" value="N-terminal, heterodimerisation domain of RBP7 (RpoE)"/>
    <property type="match status" value="1"/>
</dbReference>
<dbReference type="Gene3D" id="2.40.50.140">
    <property type="entry name" value="Nucleic acid-binding proteins"/>
    <property type="match status" value="1"/>
</dbReference>
<keyword evidence="3" id="KW-0804">Transcription</keyword>
<organism evidence="5 6">
    <name type="scientific">Entamoeba nuttalli</name>
    <dbReference type="NCBI Taxonomy" id="412467"/>
    <lineage>
        <taxon>Eukaryota</taxon>
        <taxon>Amoebozoa</taxon>
        <taxon>Evosea</taxon>
        <taxon>Archamoebae</taxon>
        <taxon>Mastigamoebida</taxon>
        <taxon>Entamoebidae</taxon>
        <taxon>Entamoeba</taxon>
    </lineage>
</organism>
<proteinExistence type="predicted"/>
<dbReference type="InterPro" id="IPR012340">
    <property type="entry name" value="NA-bd_OB-fold"/>
</dbReference>
<dbReference type="Gene3D" id="3.30.1490.120">
    <property type="entry name" value="RNA polymerase Rpb7-like, N-terminal domain"/>
    <property type="match status" value="1"/>
</dbReference>
<dbReference type="Proteomes" id="UP001628156">
    <property type="component" value="Unassembled WGS sequence"/>
</dbReference>
<feature type="chain" id="PRO_5047402741" description="DNA-directed RNA polymerase II subunit" evidence="4">
    <location>
        <begin position="26"/>
        <end position="180"/>
    </location>
</feature>
<dbReference type="PANTHER" id="PTHR12709:SF4">
    <property type="entry name" value="DNA-DIRECTED RNA POLYMERASE II SUBUNIT RPB7"/>
    <property type="match status" value="1"/>
</dbReference>
<comment type="caution">
    <text evidence="5">The sequence shown here is derived from an EMBL/GenBank/DDBJ whole genome shotgun (WGS) entry which is preliminary data.</text>
</comment>
<evidence type="ECO:0000256" key="4">
    <source>
        <dbReference type="SAM" id="SignalP"/>
    </source>
</evidence>
<dbReference type="SUPFAM" id="SSF50249">
    <property type="entry name" value="Nucleic acid-binding proteins"/>
    <property type="match status" value="1"/>
</dbReference>
<dbReference type="InterPro" id="IPR036898">
    <property type="entry name" value="RNA_pol_Rpb7-like_N_sf"/>
</dbReference>
<dbReference type="InterPro" id="IPR045113">
    <property type="entry name" value="Rpb7-like"/>
</dbReference>
<reference evidence="5 6" key="1">
    <citation type="journal article" date="2019" name="PLoS Negl. Trop. Dis.">
        <title>Whole genome sequencing of Entamoeba nuttalli reveals mammalian host-related molecular signatures and a novel octapeptide-repeat surface protein.</title>
        <authorList>
            <person name="Tanaka M."/>
            <person name="Makiuchi T."/>
            <person name="Komiyama T."/>
            <person name="Shiina T."/>
            <person name="Osaki K."/>
            <person name="Tachibana H."/>
        </authorList>
    </citation>
    <scope>NUCLEOTIDE SEQUENCE [LARGE SCALE GENOMIC DNA]</scope>
    <source>
        <strain evidence="5 6">P19-061405</strain>
    </source>
</reference>
<evidence type="ECO:0000256" key="3">
    <source>
        <dbReference type="ARBA" id="ARBA00023163"/>
    </source>
</evidence>
<evidence type="ECO:0000313" key="5">
    <source>
        <dbReference type="EMBL" id="GAB1224489.1"/>
    </source>
</evidence>
<evidence type="ECO:0000256" key="1">
    <source>
        <dbReference type="ARBA" id="ARBA00004123"/>
    </source>
</evidence>
<keyword evidence="6" id="KW-1185">Reference proteome</keyword>
<evidence type="ECO:0008006" key="7">
    <source>
        <dbReference type="Google" id="ProtNLM"/>
    </source>
</evidence>
<keyword evidence="2" id="KW-0240">DNA-directed RNA polymerase</keyword>
<comment type="subcellular location">
    <subcellularLocation>
        <location evidence="1">Nucleus</location>
    </subcellularLocation>
</comment>
<feature type="signal peptide" evidence="4">
    <location>
        <begin position="1"/>
        <end position="25"/>
    </location>
</feature>
<evidence type="ECO:0000256" key="2">
    <source>
        <dbReference type="ARBA" id="ARBA00022478"/>
    </source>
</evidence>
<protein>
    <recommendedName>
        <fullName evidence="7">DNA-directed RNA polymerase II subunit</fullName>
    </recommendedName>
</protein>
<keyword evidence="4" id="KW-0732">Signal</keyword>
<gene>
    <name evidence="5" type="ORF">ENUP19_0203G0046</name>
</gene>
<sequence length="180" mass="20173">MIESCSSRFSTLSFLILSYTIQVTPEHLNGGIEDYLDKYISETTGYNKDYECIVICVLNVLEHKPIRIAEGTGNVVFSVKFEAIVQKIIRSEVVDGIISSVNKEGVTVDVGSWKNIHVTASKVADCEYVEQSGCYRDKDRASQYQIRKGSHVRVRSDVVDYNINGKKCLGTIERSFSSND</sequence>